<dbReference type="SMART" id="SM00225">
    <property type="entry name" value="BTB"/>
    <property type="match status" value="1"/>
</dbReference>
<sequence length="444" mass="50829">MANRRQHLPRDRYHREYDSHSSDSDISDTDDRKKTCIKKSSSIGPTRSKPCLVNRTRSQSFDNTSSNEDCPSCELQGTSSMYSRSGPHNLEIAPYQHQYNSNKLPDFGPEGAMAFSLPMQASPKISCSSPRPSERITLVVDETRFIVDPELLRQRPETMLGRMFSSSLENNFTRPNERGEFEVADGISATVFRAILDYYKTGVVRCPPSVPVHELREACDYLLVPFDASTVRCQNLRAFLHELSNEGARKQFLEYLEDLLLPQMVICAQRGDRECHIVVLTDDDIIDWDEDYPPQMGEEYSQIVNSTCLYRFFRYIENRDVAKQVLKDRGLKKIRLGIEGYPTYKEKVKKRPGGRAEVIYNYVQRPFMRMSWEKEENKSRHVDFQCVKSKSITNLAAAADEAALHHHDQGMVQHAQDGTINVIPPQPSPSEPYPDVQLPPEPLD</sequence>
<feature type="compositionally biased region" description="Pro residues" evidence="3">
    <location>
        <begin position="424"/>
        <end position="444"/>
    </location>
</feature>
<dbReference type="SUPFAM" id="SSF54695">
    <property type="entry name" value="POZ domain"/>
    <property type="match status" value="1"/>
</dbReference>
<reference evidence="5" key="2">
    <citation type="submission" date="2023-04" db="EMBL/GenBank/DDBJ databases">
        <authorList>
            <person name="Bu L."/>
            <person name="Lu L."/>
            <person name="Laidemitt M.R."/>
            <person name="Zhang S.M."/>
            <person name="Mutuku M."/>
            <person name="Mkoji G."/>
            <person name="Steinauer M."/>
            <person name="Loker E.S."/>
        </authorList>
    </citation>
    <scope>NUCLEOTIDE SEQUENCE</scope>
    <source>
        <strain evidence="5">KasaAsao</strain>
        <tissue evidence="5">Whole Snail</tissue>
    </source>
</reference>
<name>A0AAD8C334_BIOPF</name>
<dbReference type="InterPro" id="IPR011333">
    <property type="entry name" value="SKP1/BTB/POZ_sf"/>
</dbReference>
<comment type="subcellular location">
    <subcellularLocation>
        <location evidence="1">Cytoplasm</location>
    </subcellularLocation>
</comment>
<organism evidence="5 6">
    <name type="scientific">Biomphalaria pfeifferi</name>
    <name type="common">Bloodfluke planorb</name>
    <name type="synonym">Freshwater snail</name>
    <dbReference type="NCBI Taxonomy" id="112525"/>
    <lineage>
        <taxon>Eukaryota</taxon>
        <taxon>Metazoa</taxon>
        <taxon>Spiralia</taxon>
        <taxon>Lophotrochozoa</taxon>
        <taxon>Mollusca</taxon>
        <taxon>Gastropoda</taxon>
        <taxon>Heterobranchia</taxon>
        <taxon>Euthyneura</taxon>
        <taxon>Panpulmonata</taxon>
        <taxon>Hygrophila</taxon>
        <taxon>Lymnaeoidea</taxon>
        <taxon>Planorbidae</taxon>
        <taxon>Biomphalaria</taxon>
    </lineage>
</organism>
<dbReference type="CDD" id="cd18318">
    <property type="entry name" value="BTB_POZ_KCTD20-like"/>
    <property type="match status" value="1"/>
</dbReference>
<dbReference type="AlphaFoldDB" id="A0AAD8C334"/>
<dbReference type="Proteomes" id="UP001233172">
    <property type="component" value="Unassembled WGS sequence"/>
</dbReference>
<feature type="compositionally biased region" description="Basic and acidic residues" evidence="3">
    <location>
        <begin position="8"/>
        <end position="34"/>
    </location>
</feature>
<evidence type="ECO:0000256" key="3">
    <source>
        <dbReference type="SAM" id="MobiDB-lite"/>
    </source>
</evidence>
<dbReference type="GO" id="GO:0005737">
    <property type="term" value="C:cytoplasm"/>
    <property type="evidence" value="ECO:0007669"/>
    <property type="project" value="UniProtKB-SubCell"/>
</dbReference>
<dbReference type="GO" id="GO:0042327">
    <property type="term" value="P:positive regulation of phosphorylation"/>
    <property type="evidence" value="ECO:0007669"/>
    <property type="project" value="TreeGrafter"/>
</dbReference>
<feature type="region of interest" description="Disordered" evidence="3">
    <location>
        <begin position="419"/>
        <end position="444"/>
    </location>
</feature>
<evidence type="ECO:0000256" key="2">
    <source>
        <dbReference type="ARBA" id="ARBA00022490"/>
    </source>
</evidence>
<evidence type="ECO:0000313" key="5">
    <source>
        <dbReference type="EMBL" id="KAK0064509.1"/>
    </source>
</evidence>
<proteinExistence type="predicted"/>
<reference evidence="5" key="1">
    <citation type="journal article" date="2023" name="PLoS Negl. Trop. Dis.">
        <title>A genome sequence for Biomphalaria pfeifferi, the major vector snail for the human-infecting parasite Schistosoma mansoni.</title>
        <authorList>
            <person name="Bu L."/>
            <person name="Lu L."/>
            <person name="Laidemitt M.R."/>
            <person name="Zhang S.M."/>
            <person name="Mutuku M."/>
            <person name="Mkoji G."/>
            <person name="Steinauer M."/>
            <person name="Loker E.S."/>
        </authorList>
    </citation>
    <scope>NUCLEOTIDE SEQUENCE</scope>
    <source>
        <strain evidence="5">KasaAsao</strain>
    </source>
</reference>
<dbReference type="PANTHER" id="PTHR21637">
    <property type="entry name" value="BTB/POZ DOMAIN-CONTAINING PROTEIN 10-RELATED"/>
    <property type="match status" value="1"/>
</dbReference>
<keyword evidence="6" id="KW-1185">Reference proteome</keyword>
<protein>
    <submittedName>
        <fullName evidence="5">BTB/POZ domain-containing protein 10</fullName>
    </submittedName>
</protein>
<dbReference type="InterPro" id="IPR039886">
    <property type="entry name" value="BTBD10/KCTD20"/>
</dbReference>
<feature type="region of interest" description="Disordered" evidence="3">
    <location>
        <begin position="1"/>
        <end position="53"/>
    </location>
</feature>
<evidence type="ECO:0000313" key="6">
    <source>
        <dbReference type="Proteomes" id="UP001233172"/>
    </source>
</evidence>
<dbReference type="Gene3D" id="3.30.710.10">
    <property type="entry name" value="Potassium Channel Kv1.1, Chain A"/>
    <property type="match status" value="1"/>
</dbReference>
<accession>A0AAD8C334</accession>
<keyword evidence="2" id="KW-0963">Cytoplasm</keyword>
<dbReference type="Pfam" id="PF16017">
    <property type="entry name" value="BTB_3"/>
    <property type="match status" value="1"/>
</dbReference>
<evidence type="ECO:0000259" key="4">
    <source>
        <dbReference type="SMART" id="SM00225"/>
    </source>
</evidence>
<dbReference type="InterPro" id="IPR039885">
    <property type="entry name" value="BTBD10/KCTD20_BTB/POZ"/>
</dbReference>
<gene>
    <name evidence="5" type="ORF">Bpfe_006168</name>
</gene>
<dbReference type="PANTHER" id="PTHR21637:SF0">
    <property type="entry name" value="AT10158P"/>
    <property type="match status" value="1"/>
</dbReference>
<dbReference type="EMBL" id="JASAOG010000017">
    <property type="protein sequence ID" value="KAK0064509.1"/>
    <property type="molecule type" value="Genomic_DNA"/>
</dbReference>
<evidence type="ECO:0000256" key="1">
    <source>
        <dbReference type="ARBA" id="ARBA00004496"/>
    </source>
</evidence>
<feature type="domain" description="BTB" evidence="4">
    <location>
        <begin position="134"/>
        <end position="239"/>
    </location>
</feature>
<dbReference type="InterPro" id="IPR000210">
    <property type="entry name" value="BTB/POZ_dom"/>
</dbReference>
<comment type="caution">
    <text evidence="5">The sequence shown here is derived from an EMBL/GenBank/DDBJ whole genome shotgun (WGS) entry which is preliminary data.</text>
</comment>